<feature type="transmembrane region" description="Helical" evidence="8">
    <location>
        <begin position="63"/>
        <end position="81"/>
    </location>
</feature>
<reference evidence="10 11" key="1">
    <citation type="submission" date="2020-08" db="EMBL/GenBank/DDBJ databases">
        <title>Genomic Encyclopedia of Type Strains, Phase IV (KMG-IV): sequencing the most valuable type-strain genomes for metagenomic binning, comparative biology and taxonomic classification.</title>
        <authorList>
            <person name="Goeker M."/>
        </authorList>
    </citation>
    <scope>NUCLEOTIDE SEQUENCE [LARGE SCALE GENOMIC DNA]</scope>
    <source>
        <strain evidence="10 11">DSM 2461</strain>
    </source>
</reference>
<evidence type="ECO:0000313" key="11">
    <source>
        <dbReference type="Proteomes" id="UP000587760"/>
    </source>
</evidence>
<dbReference type="InterPro" id="IPR017896">
    <property type="entry name" value="4Fe4S_Fe-S-bd"/>
</dbReference>
<dbReference type="SUPFAM" id="SSF54862">
    <property type="entry name" value="4Fe-4S ferredoxins"/>
    <property type="match status" value="1"/>
</dbReference>
<dbReference type="PROSITE" id="PS00198">
    <property type="entry name" value="4FE4S_FER_1"/>
    <property type="match status" value="2"/>
</dbReference>
<evidence type="ECO:0000256" key="4">
    <source>
        <dbReference type="ARBA" id="ARBA00023004"/>
    </source>
</evidence>
<dbReference type="InterPro" id="IPR017900">
    <property type="entry name" value="4Fe4S_Fe_S_CS"/>
</dbReference>
<evidence type="ECO:0000256" key="5">
    <source>
        <dbReference type="ARBA" id="ARBA00023014"/>
    </source>
</evidence>
<feature type="transmembrane region" description="Helical" evidence="8">
    <location>
        <begin position="123"/>
        <end position="145"/>
    </location>
</feature>
<evidence type="ECO:0000256" key="7">
    <source>
        <dbReference type="SAM" id="MobiDB-lite"/>
    </source>
</evidence>
<evidence type="ECO:0000256" key="2">
    <source>
        <dbReference type="ARBA" id="ARBA00022475"/>
    </source>
</evidence>
<comment type="caution">
    <text evidence="10">The sequence shown here is derived from an EMBL/GenBank/DDBJ whole genome shotgun (WGS) entry which is preliminary data.</text>
</comment>
<evidence type="ECO:0000256" key="3">
    <source>
        <dbReference type="ARBA" id="ARBA00022723"/>
    </source>
</evidence>
<dbReference type="PANTHER" id="PTHR30224:SF4">
    <property type="entry name" value="ELECTRON TRANSPORT PROTEIN YCCM-RELATED"/>
    <property type="match status" value="1"/>
</dbReference>
<keyword evidence="2" id="KW-1003">Cell membrane</keyword>
<dbReference type="Pfam" id="PF13237">
    <property type="entry name" value="Fer4_10"/>
    <property type="match status" value="1"/>
</dbReference>
<dbReference type="AlphaFoldDB" id="A0A841R552"/>
<dbReference type="GO" id="GO:0046872">
    <property type="term" value="F:metal ion binding"/>
    <property type="evidence" value="ECO:0007669"/>
    <property type="project" value="UniProtKB-KW"/>
</dbReference>
<dbReference type="GO" id="GO:0051536">
    <property type="term" value="F:iron-sulfur cluster binding"/>
    <property type="evidence" value="ECO:0007669"/>
    <property type="project" value="UniProtKB-KW"/>
</dbReference>
<dbReference type="GO" id="GO:0005886">
    <property type="term" value="C:plasma membrane"/>
    <property type="evidence" value="ECO:0007669"/>
    <property type="project" value="UniProtKB-SubCell"/>
</dbReference>
<keyword evidence="3" id="KW-0479">Metal-binding</keyword>
<keyword evidence="8" id="KW-0812">Transmembrane</keyword>
<gene>
    <name evidence="10" type="ORF">HNR50_000579</name>
</gene>
<dbReference type="InterPro" id="IPR052378">
    <property type="entry name" value="NosR_regulator"/>
</dbReference>
<evidence type="ECO:0000256" key="8">
    <source>
        <dbReference type="SAM" id="Phobius"/>
    </source>
</evidence>
<feature type="domain" description="4Fe-4S ferredoxin-type" evidence="9">
    <location>
        <begin position="206"/>
        <end position="235"/>
    </location>
</feature>
<dbReference type="Pfam" id="PF12801">
    <property type="entry name" value="Fer4_5"/>
    <property type="match status" value="2"/>
</dbReference>
<dbReference type="Gene3D" id="3.30.70.20">
    <property type="match status" value="1"/>
</dbReference>
<dbReference type="RefSeq" id="WP_184743463.1">
    <property type="nucleotide sequence ID" value="NZ_JACHGJ010000001.1"/>
</dbReference>
<dbReference type="Proteomes" id="UP000587760">
    <property type="component" value="Unassembled WGS sequence"/>
</dbReference>
<sequence>MKKTTLFRLSRWGILLSILVLTTVMGRLHQMIKLYPSTDAFCPFGGLETFWALLRYNSLIRKVALSSVILLAVSTGTALLFRRSFCGNLCPLGFIQELFGSAGKSFFNRKFSLPPLIDKILRYLKYVVLVLVLALSWQTFSLVIQPYDPWLAYHHIGTEDLFSKYLVGTIILFASLGLGIFIERPFCRYLCPMGGFLGLISKIGFIRIRRNTETCIDCGICDISCPVDISISTAEQVATAECLTCSACINRCPVENTLFYSLPGKKKRKVSTAFVLFGTVALFTAVIAYATVTKQFIWKADTGLEWKVERLLAGPDRIKGDNQPVHIIQIYQIPPSYLQDQFSLLTEEDFYKTFDELGIEPSDVGDYVSMLYEQAGMDPTKLLGGNGGGRGHGRNSHEEDDH</sequence>
<dbReference type="PANTHER" id="PTHR30224">
    <property type="entry name" value="ELECTRON TRANSPORT PROTEIN"/>
    <property type="match status" value="1"/>
</dbReference>
<dbReference type="PROSITE" id="PS51379">
    <property type="entry name" value="4FE4S_FER_2"/>
    <property type="match status" value="1"/>
</dbReference>
<dbReference type="EMBL" id="JACHGJ010000001">
    <property type="protein sequence ID" value="MBB6478946.1"/>
    <property type="molecule type" value="Genomic_DNA"/>
</dbReference>
<keyword evidence="5" id="KW-0411">Iron-sulfur</keyword>
<evidence type="ECO:0000313" key="10">
    <source>
        <dbReference type="EMBL" id="MBB6478946.1"/>
    </source>
</evidence>
<feature type="transmembrane region" description="Helical" evidence="8">
    <location>
        <begin position="273"/>
        <end position="292"/>
    </location>
</feature>
<organism evidence="10 11">
    <name type="scientific">Spirochaeta isovalerica</name>
    <dbReference type="NCBI Taxonomy" id="150"/>
    <lineage>
        <taxon>Bacteria</taxon>
        <taxon>Pseudomonadati</taxon>
        <taxon>Spirochaetota</taxon>
        <taxon>Spirochaetia</taxon>
        <taxon>Spirochaetales</taxon>
        <taxon>Spirochaetaceae</taxon>
        <taxon>Spirochaeta</taxon>
    </lineage>
</organism>
<protein>
    <submittedName>
        <fullName evidence="10">Polyferredoxin</fullName>
    </submittedName>
</protein>
<keyword evidence="11" id="KW-1185">Reference proteome</keyword>
<keyword evidence="8" id="KW-1133">Transmembrane helix</keyword>
<accession>A0A841R552</accession>
<evidence type="ECO:0000259" key="9">
    <source>
        <dbReference type="PROSITE" id="PS51379"/>
    </source>
</evidence>
<keyword evidence="4" id="KW-0408">Iron</keyword>
<feature type="transmembrane region" description="Helical" evidence="8">
    <location>
        <begin position="12"/>
        <end position="29"/>
    </location>
</feature>
<evidence type="ECO:0000256" key="1">
    <source>
        <dbReference type="ARBA" id="ARBA00004236"/>
    </source>
</evidence>
<feature type="region of interest" description="Disordered" evidence="7">
    <location>
        <begin position="379"/>
        <end position="402"/>
    </location>
</feature>
<proteinExistence type="predicted"/>
<evidence type="ECO:0000256" key="6">
    <source>
        <dbReference type="ARBA" id="ARBA00023136"/>
    </source>
</evidence>
<comment type="subcellular location">
    <subcellularLocation>
        <location evidence="1">Cell membrane</location>
    </subcellularLocation>
</comment>
<name>A0A841R552_9SPIO</name>
<feature type="transmembrane region" description="Helical" evidence="8">
    <location>
        <begin position="165"/>
        <end position="182"/>
    </location>
</feature>
<keyword evidence="6 8" id="KW-0472">Membrane</keyword>